<dbReference type="PANTHER" id="PTHR43033">
    <property type="entry name" value="TRNA(ILE)-LYSIDINE SYNTHASE-RELATED"/>
    <property type="match status" value="1"/>
</dbReference>
<name>A0A3S8U4D7_9RHOB</name>
<keyword evidence="2 6" id="KW-0819">tRNA processing</keyword>
<dbReference type="GO" id="GO:0032267">
    <property type="term" value="F:tRNA(Ile)-lysidine synthase activity"/>
    <property type="evidence" value="ECO:0007669"/>
    <property type="project" value="UniProtKB-EC"/>
</dbReference>
<dbReference type="InterPro" id="IPR012795">
    <property type="entry name" value="tRNA_Ile_lys_synt_N"/>
</dbReference>
<accession>A0A3S8U4D7</accession>
<keyword evidence="3 6" id="KW-0547">Nucleotide-binding</keyword>
<dbReference type="Pfam" id="PF01171">
    <property type="entry name" value="ATP_bind_3"/>
    <property type="match status" value="1"/>
</dbReference>
<evidence type="ECO:0000256" key="5">
    <source>
        <dbReference type="ARBA" id="ARBA00048539"/>
    </source>
</evidence>
<dbReference type="OrthoDB" id="9807403at2"/>
<dbReference type="GO" id="GO:0005524">
    <property type="term" value="F:ATP binding"/>
    <property type="evidence" value="ECO:0007669"/>
    <property type="project" value="UniProtKB-UniRule"/>
</dbReference>
<evidence type="ECO:0000313" key="8">
    <source>
        <dbReference type="EMBL" id="AZL58410.1"/>
    </source>
</evidence>
<keyword evidence="6" id="KW-0963">Cytoplasm</keyword>
<protein>
    <recommendedName>
        <fullName evidence="6">tRNA(Ile)-lysidine synthase</fullName>
        <ecNumber evidence="6">6.3.4.19</ecNumber>
    </recommendedName>
    <alternativeName>
        <fullName evidence="6">tRNA(Ile)-2-lysyl-cytidine synthase</fullName>
    </alternativeName>
    <alternativeName>
        <fullName evidence="6">tRNA(Ile)-lysidine synthetase</fullName>
    </alternativeName>
</protein>
<gene>
    <name evidence="6 8" type="primary">tilS</name>
    <name evidence="8" type="ORF">EI545_05925</name>
</gene>
<dbReference type="CDD" id="cd01992">
    <property type="entry name" value="TilS_N"/>
    <property type="match status" value="1"/>
</dbReference>
<dbReference type="GO" id="GO:0006400">
    <property type="term" value="P:tRNA modification"/>
    <property type="evidence" value="ECO:0007669"/>
    <property type="project" value="UniProtKB-UniRule"/>
</dbReference>
<evidence type="ECO:0000259" key="7">
    <source>
        <dbReference type="Pfam" id="PF01171"/>
    </source>
</evidence>
<evidence type="ECO:0000313" key="9">
    <source>
        <dbReference type="Proteomes" id="UP000282002"/>
    </source>
</evidence>
<comment type="catalytic activity">
    <reaction evidence="5 6">
        <text>cytidine(34) in tRNA(Ile2) + L-lysine + ATP = lysidine(34) in tRNA(Ile2) + AMP + diphosphate + H(+)</text>
        <dbReference type="Rhea" id="RHEA:43744"/>
        <dbReference type="Rhea" id="RHEA-COMP:10625"/>
        <dbReference type="Rhea" id="RHEA-COMP:10670"/>
        <dbReference type="ChEBI" id="CHEBI:15378"/>
        <dbReference type="ChEBI" id="CHEBI:30616"/>
        <dbReference type="ChEBI" id="CHEBI:32551"/>
        <dbReference type="ChEBI" id="CHEBI:33019"/>
        <dbReference type="ChEBI" id="CHEBI:82748"/>
        <dbReference type="ChEBI" id="CHEBI:83665"/>
        <dbReference type="ChEBI" id="CHEBI:456215"/>
        <dbReference type="EC" id="6.3.4.19"/>
    </reaction>
</comment>
<feature type="domain" description="tRNA(Ile)-lysidine/2-thiocytidine synthase N-terminal" evidence="7">
    <location>
        <begin position="50"/>
        <end position="225"/>
    </location>
</feature>
<keyword evidence="9" id="KW-1185">Reference proteome</keyword>
<dbReference type="HAMAP" id="MF_01161">
    <property type="entry name" value="tRNA_Ile_lys_synt"/>
    <property type="match status" value="1"/>
</dbReference>
<dbReference type="InterPro" id="IPR012094">
    <property type="entry name" value="tRNA_Ile_lys_synt"/>
</dbReference>
<comment type="similarity">
    <text evidence="6">Belongs to the tRNA(Ile)-lysidine synthase family.</text>
</comment>
<dbReference type="KEGG" id="taw:EI545_05925"/>
<keyword evidence="4 6" id="KW-0067">ATP-binding</keyword>
<dbReference type="PANTHER" id="PTHR43033:SF1">
    <property type="entry name" value="TRNA(ILE)-LYSIDINE SYNTHASE-RELATED"/>
    <property type="match status" value="1"/>
</dbReference>
<dbReference type="Proteomes" id="UP000282002">
    <property type="component" value="Chromosome"/>
</dbReference>
<evidence type="ECO:0000256" key="3">
    <source>
        <dbReference type="ARBA" id="ARBA00022741"/>
    </source>
</evidence>
<dbReference type="GO" id="GO:0005737">
    <property type="term" value="C:cytoplasm"/>
    <property type="evidence" value="ECO:0007669"/>
    <property type="project" value="UniProtKB-SubCell"/>
</dbReference>
<proteinExistence type="inferred from homology"/>
<dbReference type="Gene3D" id="3.40.50.620">
    <property type="entry name" value="HUPs"/>
    <property type="match status" value="1"/>
</dbReference>
<evidence type="ECO:0000256" key="4">
    <source>
        <dbReference type="ARBA" id="ARBA00022840"/>
    </source>
</evidence>
<comment type="function">
    <text evidence="6">Ligates lysine onto the cytidine present at position 34 of the AUA codon-specific tRNA(Ile) that contains the anticodon CAU, in an ATP-dependent manner. Cytidine is converted to lysidine, thus changing the amino acid specificity of the tRNA from methionine to isoleucine.</text>
</comment>
<evidence type="ECO:0000256" key="6">
    <source>
        <dbReference type="HAMAP-Rule" id="MF_01161"/>
    </source>
</evidence>
<comment type="subcellular location">
    <subcellularLocation>
        <location evidence="6">Cytoplasm</location>
    </subcellularLocation>
</comment>
<organism evidence="8 9">
    <name type="scientific">Tabrizicola piscis</name>
    <dbReference type="NCBI Taxonomy" id="2494374"/>
    <lineage>
        <taxon>Bacteria</taxon>
        <taxon>Pseudomonadati</taxon>
        <taxon>Pseudomonadota</taxon>
        <taxon>Alphaproteobacteria</taxon>
        <taxon>Rhodobacterales</taxon>
        <taxon>Paracoccaceae</taxon>
        <taxon>Tabrizicola</taxon>
    </lineage>
</organism>
<dbReference type="InterPro" id="IPR014729">
    <property type="entry name" value="Rossmann-like_a/b/a_fold"/>
</dbReference>
<evidence type="ECO:0000256" key="1">
    <source>
        <dbReference type="ARBA" id="ARBA00022598"/>
    </source>
</evidence>
<dbReference type="NCBIfam" id="TIGR02432">
    <property type="entry name" value="lysidine_TilS_N"/>
    <property type="match status" value="1"/>
</dbReference>
<evidence type="ECO:0000256" key="2">
    <source>
        <dbReference type="ARBA" id="ARBA00022694"/>
    </source>
</evidence>
<dbReference type="EC" id="6.3.4.19" evidence="6"/>
<sequence length="427" mass="44669">MRDLGRGWRALSGQHGVDPGRGGDAGAGVPVDSTRLVGLIRDSLPAGETIGIAVSGGGDSTALLHLALQAGLRVEAATVDHRLRDDSAAEALAVARVCAGLGVPHVVRVWDHGPEVPGNLMDAARQARMALIGDWARGRGIGHVALGHTRDDQAETVLMGLARAAGLAGLSGMRRAWVDGGVTFHRPLIDAGREELRDWLRAQGLTWVDDPTNDNPRFTRVRARQVLAALAPLGITAEGLAGVAGHLALAQEVVSAAVQAAAGRHVAEVAGALRLAGGLWAEPLDVRRQVVGAAVGWLAGARYAPRADDLARFTRALAEGRDATLRGCRARQGWILREARALGGPVPVGRVWDGRWTVMGAAGEVRALGVDGLRQCPEWRALGVPRQVLEVTPGVWQSDRLVAAPCAGFGPATATCTPGFHDVLLSH</sequence>
<dbReference type="SUPFAM" id="SSF52402">
    <property type="entry name" value="Adenine nucleotide alpha hydrolases-like"/>
    <property type="match status" value="1"/>
</dbReference>
<feature type="binding site" evidence="6">
    <location>
        <begin position="55"/>
        <end position="60"/>
    </location>
    <ligand>
        <name>ATP</name>
        <dbReference type="ChEBI" id="CHEBI:30616"/>
    </ligand>
</feature>
<dbReference type="EMBL" id="CP034328">
    <property type="protein sequence ID" value="AZL58410.1"/>
    <property type="molecule type" value="Genomic_DNA"/>
</dbReference>
<comment type="domain">
    <text evidence="6">The N-terminal region contains the highly conserved SGGXDS motif, predicted to be a P-loop motif involved in ATP binding.</text>
</comment>
<dbReference type="InterPro" id="IPR011063">
    <property type="entry name" value="TilS/TtcA_N"/>
</dbReference>
<reference evidence="8 9" key="1">
    <citation type="submission" date="2018-12" db="EMBL/GenBank/DDBJ databases">
        <title>Complete genome sequencing of Tabrizicola sp. K13M18.</title>
        <authorList>
            <person name="Bae J.-W."/>
        </authorList>
    </citation>
    <scope>NUCLEOTIDE SEQUENCE [LARGE SCALE GENOMIC DNA]</scope>
    <source>
        <strain evidence="8 9">K13M18</strain>
    </source>
</reference>
<keyword evidence="1 6" id="KW-0436">Ligase</keyword>
<dbReference type="AlphaFoldDB" id="A0A3S8U4D7"/>